<comment type="caution">
    <text evidence="1">The sequence shown here is derived from an EMBL/GenBank/DDBJ whole genome shotgun (WGS) entry which is preliminary data.</text>
</comment>
<dbReference type="EMBL" id="LXQA010512433">
    <property type="protein sequence ID" value="MCI56440.1"/>
    <property type="molecule type" value="Genomic_DNA"/>
</dbReference>
<organism evidence="1 2">
    <name type="scientific">Trifolium medium</name>
    <dbReference type="NCBI Taxonomy" id="97028"/>
    <lineage>
        <taxon>Eukaryota</taxon>
        <taxon>Viridiplantae</taxon>
        <taxon>Streptophyta</taxon>
        <taxon>Embryophyta</taxon>
        <taxon>Tracheophyta</taxon>
        <taxon>Spermatophyta</taxon>
        <taxon>Magnoliopsida</taxon>
        <taxon>eudicotyledons</taxon>
        <taxon>Gunneridae</taxon>
        <taxon>Pentapetalae</taxon>
        <taxon>rosids</taxon>
        <taxon>fabids</taxon>
        <taxon>Fabales</taxon>
        <taxon>Fabaceae</taxon>
        <taxon>Papilionoideae</taxon>
        <taxon>50 kb inversion clade</taxon>
        <taxon>NPAAA clade</taxon>
        <taxon>Hologalegina</taxon>
        <taxon>IRL clade</taxon>
        <taxon>Trifolieae</taxon>
        <taxon>Trifolium</taxon>
    </lineage>
</organism>
<dbReference type="Proteomes" id="UP000265520">
    <property type="component" value="Unassembled WGS sequence"/>
</dbReference>
<dbReference type="AlphaFoldDB" id="A0A392T8F2"/>
<reference evidence="1 2" key="1">
    <citation type="journal article" date="2018" name="Front. Plant Sci.">
        <title>Red Clover (Trifolium pratense) and Zigzag Clover (T. medium) - A Picture of Genomic Similarities and Differences.</title>
        <authorList>
            <person name="Dluhosova J."/>
            <person name="Istvanek J."/>
            <person name="Nedelnik J."/>
            <person name="Repkova J."/>
        </authorList>
    </citation>
    <scope>NUCLEOTIDE SEQUENCE [LARGE SCALE GENOMIC DNA]</scope>
    <source>
        <strain evidence="2">cv. 10/8</strain>
        <tissue evidence="1">Leaf</tissue>
    </source>
</reference>
<protein>
    <submittedName>
        <fullName evidence="1">Uncharacterized protein</fullName>
    </submittedName>
</protein>
<keyword evidence="2" id="KW-1185">Reference proteome</keyword>
<sequence length="49" mass="5172">RNTVCVAGKSRAAAGKLEVEDDQSATASVATCHLPTTHFWPRVNTAISC</sequence>
<evidence type="ECO:0000313" key="1">
    <source>
        <dbReference type="EMBL" id="MCI56440.1"/>
    </source>
</evidence>
<proteinExistence type="predicted"/>
<evidence type="ECO:0000313" key="2">
    <source>
        <dbReference type="Proteomes" id="UP000265520"/>
    </source>
</evidence>
<name>A0A392T8F2_9FABA</name>
<feature type="non-terminal residue" evidence="1">
    <location>
        <position position="1"/>
    </location>
</feature>
<accession>A0A392T8F2</accession>